<protein>
    <submittedName>
        <fullName evidence="1">Uncharacterized protein</fullName>
    </submittedName>
</protein>
<dbReference type="EMBL" id="LAZR01001296">
    <property type="protein sequence ID" value="KKN47081.1"/>
    <property type="molecule type" value="Genomic_DNA"/>
</dbReference>
<accession>A0A0F9TDL9</accession>
<comment type="caution">
    <text evidence="1">The sequence shown here is derived from an EMBL/GenBank/DDBJ whole genome shotgun (WGS) entry which is preliminary data.</text>
</comment>
<dbReference type="Pfam" id="PF19807">
    <property type="entry name" value="DUF6290"/>
    <property type="match status" value="1"/>
</dbReference>
<reference evidence="1" key="1">
    <citation type="journal article" date="2015" name="Nature">
        <title>Complex archaea that bridge the gap between prokaryotes and eukaryotes.</title>
        <authorList>
            <person name="Spang A."/>
            <person name="Saw J.H."/>
            <person name="Jorgensen S.L."/>
            <person name="Zaremba-Niedzwiedzka K."/>
            <person name="Martijn J."/>
            <person name="Lind A.E."/>
            <person name="van Eijk R."/>
            <person name="Schleper C."/>
            <person name="Guy L."/>
            <person name="Ettema T.J."/>
        </authorList>
    </citation>
    <scope>NUCLEOTIDE SEQUENCE</scope>
</reference>
<proteinExistence type="predicted"/>
<name>A0A0F9TDL9_9ZZZZ</name>
<dbReference type="InterPro" id="IPR046257">
    <property type="entry name" value="DUF6290"/>
</dbReference>
<dbReference type="AlphaFoldDB" id="A0A0F9TDL9"/>
<evidence type="ECO:0000313" key="1">
    <source>
        <dbReference type="EMBL" id="KKN47081.1"/>
    </source>
</evidence>
<gene>
    <name evidence="1" type="ORF">LCGC14_0666470</name>
</gene>
<organism evidence="1">
    <name type="scientific">marine sediment metagenome</name>
    <dbReference type="NCBI Taxonomy" id="412755"/>
    <lineage>
        <taxon>unclassified sequences</taxon>
        <taxon>metagenomes</taxon>
        <taxon>ecological metagenomes</taxon>
    </lineage>
</organism>
<sequence>MNDKKDDKDKRSVFHVSISENEKKQVKKYAKADNTTISEFIRQAIFDKIGRIENPEIEKLNSKDDTLILKEISKLDKKFSGMEKILRERLSNGKVIKSTLEEIKSRVNHEKMEYEKQQIIEALKKHGSMRPKELNELTGIEVHAIYKIISDDISFKFDMTVGRIELNE</sequence>